<evidence type="ECO:0000256" key="1">
    <source>
        <dbReference type="SAM" id="Phobius"/>
    </source>
</evidence>
<keyword evidence="1" id="KW-0812">Transmembrane</keyword>
<reference evidence="2 3" key="1">
    <citation type="journal article" date="2016" name="J. Zhejiang Univ. Sci. B">
        <title>Antibiotic resistance mechanisms of Myroides sp.</title>
        <authorList>
            <person name="Hu S."/>
            <person name="Yuan S."/>
            <person name="Qu H."/>
            <person name="Jiang T."/>
            <person name="Zhou Y."/>
            <person name="Wang M."/>
            <person name="Ming D."/>
        </authorList>
    </citation>
    <scope>NUCLEOTIDE SEQUENCE [LARGE SCALE GENOMIC DNA]</scope>
    <source>
        <strain evidence="2 3">PR63039</strain>
    </source>
</reference>
<name>A0AAI8C8J3_9FLAO</name>
<dbReference type="GeneID" id="66976344"/>
<organism evidence="2 3">
    <name type="scientific">Myroides odoratimimus</name>
    <dbReference type="NCBI Taxonomy" id="76832"/>
    <lineage>
        <taxon>Bacteria</taxon>
        <taxon>Pseudomonadati</taxon>
        <taxon>Bacteroidota</taxon>
        <taxon>Flavobacteriia</taxon>
        <taxon>Flavobacteriales</taxon>
        <taxon>Flavobacteriaceae</taxon>
        <taxon>Myroides</taxon>
    </lineage>
</organism>
<sequence>MIPNKKLKIFSYSALVLIIYFISSILIDPNGFFIQNQKINSVPKEKAITNKTFIEILEPQLVYVNQMKKDFYVYTYNYSYLKSYGILQLFKHRVIIDKQCYYKFIIADSLIDLSEFEIQYNDLKTNLFNDIEGFNTMKSNDVMIIIKYKDILMYKALY</sequence>
<gene>
    <name evidence="2" type="ORF">AS202_18150</name>
</gene>
<dbReference type="Proteomes" id="UP000069030">
    <property type="component" value="Chromosome"/>
</dbReference>
<evidence type="ECO:0000313" key="3">
    <source>
        <dbReference type="Proteomes" id="UP000069030"/>
    </source>
</evidence>
<accession>A0AAI8C8J3</accession>
<evidence type="ECO:0000313" key="2">
    <source>
        <dbReference type="EMBL" id="ALU27952.1"/>
    </source>
</evidence>
<keyword evidence="1" id="KW-0472">Membrane</keyword>
<protein>
    <submittedName>
        <fullName evidence="2">Uncharacterized protein</fullName>
    </submittedName>
</protein>
<proteinExistence type="predicted"/>
<feature type="transmembrane region" description="Helical" evidence="1">
    <location>
        <begin position="9"/>
        <end position="27"/>
    </location>
</feature>
<dbReference type="RefSeq" id="WP_016649164.1">
    <property type="nucleotide sequence ID" value="NZ_CP013690.1"/>
</dbReference>
<dbReference type="AlphaFoldDB" id="A0AAI8C8J3"/>
<dbReference type="EMBL" id="CP013690">
    <property type="protein sequence ID" value="ALU27952.1"/>
    <property type="molecule type" value="Genomic_DNA"/>
</dbReference>
<dbReference type="KEGG" id="mod:AS202_18150"/>
<keyword evidence="1" id="KW-1133">Transmembrane helix</keyword>